<dbReference type="InterPro" id="IPR011251">
    <property type="entry name" value="Luciferase-like_dom"/>
</dbReference>
<accession>A0ABS4M7F9</accession>
<organism evidence="3 4">
    <name type="scientific">Streptomyces griseochromogenes</name>
    <dbReference type="NCBI Taxonomy" id="68214"/>
    <lineage>
        <taxon>Bacteria</taxon>
        <taxon>Bacillati</taxon>
        <taxon>Actinomycetota</taxon>
        <taxon>Actinomycetes</taxon>
        <taxon>Kitasatosporales</taxon>
        <taxon>Streptomycetaceae</taxon>
        <taxon>Streptomyces</taxon>
    </lineage>
</organism>
<reference evidence="3 4" key="1">
    <citation type="submission" date="2021-03" db="EMBL/GenBank/DDBJ databases">
        <title>Genomic Encyclopedia of Type Strains, Phase IV (KMG-IV): sequencing the most valuable type-strain genomes for metagenomic binning, comparative biology and taxonomic classification.</title>
        <authorList>
            <person name="Goeker M."/>
        </authorList>
    </citation>
    <scope>NUCLEOTIDE SEQUENCE [LARGE SCALE GENOMIC DNA]</scope>
    <source>
        <strain evidence="3 4">DSM 40499</strain>
    </source>
</reference>
<dbReference type="PANTHER" id="PTHR43244:SF1">
    <property type="entry name" value="5,10-METHYLENETETRAHYDROMETHANOPTERIN REDUCTASE"/>
    <property type="match status" value="1"/>
</dbReference>
<evidence type="ECO:0000313" key="3">
    <source>
        <dbReference type="EMBL" id="MBP2055612.1"/>
    </source>
</evidence>
<evidence type="ECO:0000313" key="4">
    <source>
        <dbReference type="Proteomes" id="UP001519309"/>
    </source>
</evidence>
<gene>
    <name evidence="3" type="ORF">J2Z21_008628</name>
</gene>
<name>A0ABS4M7F9_9ACTN</name>
<sequence>MLFGVNVDPVWGDVDQPLRLTLLADRAGLDLVTVQDHPYQKAFQDTWTLMSFLAAWSERVTFVPTVANLPLRPPAMLAKAAASFDVLSKGRLRLGLGPARSGRRSKRWAAHVEARRRPSTLWGRQSMSSGRCGAG</sequence>
<feature type="domain" description="Luciferase-like" evidence="2">
    <location>
        <begin position="15"/>
        <end position="101"/>
    </location>
</feature>
<keyword evidence="4" id="KW-1185">Reference proteome</keyword>
<keyword evidence="1" id="KW-0560">Oxidoreductase</keyword>
<dbReference type="Pfam" id="PF00296">
    <property type="entry name" value="Bac_luciferase"/>
    <property type="match status" value="1"/>
</dbReference>
<dbReference type="EMBL" id="JAGGLP010000032">
    <property type="protein sequence ID" value="MBP2055612.1"/>
    <property type="molecule type" value="Genomic_DNA"/>
</dbReference>
<evidence type="ECO:0000256" key="1">
    <source>
        <dbReference type="ARBA" id="ARBA00023002"/>
    </source>
</evidence>
<dbReference type="InterPro" id="IPR050564">
    <property type="entry name" value="F420-G6PD/mer"/>
</dbReference>
<dbReference type="Proteomes" id="UP001519309">
    <property type="component" value="Unassembled WGS sequence"/>
</dbReference>
<dbReference type="PANTHER" id="PTHR43244">
    <property type="match status" value="1"/>
</dbReference>
<dbReference type="InterPro" id="IPR036661">
    <property type="entry name" value="Luciferase-like_sf"/>
</dbReference>
<dbReference type="Gene3D" id="3.20.20.30">
    <property type="entry name" value="Luciferase-like domain"/>
    <property type="match status" value="1"/>
</dbReference>
<evidence type="ECO:0000259" key="2">
    <source>
        <dbReference type="Pfam" id="PF00296"/>
    </source>
</evidence>
<protein>
    <submittedName>
        <fullName evidence="3">Alkanesulfonate monooxygenase SsuD/methylene tetrahydromethanopterin reductase-like flavin-dependent oxidoreductase (Luciferase family)</fullName>
    </submittedName>
</protein>
<dbReference type="SUPFAM" id="SSF51679">
    <property type="entry name" value="Bacterial luciferase-like"/>
    <property type="match status" value="1"/>
</dbReference>
<proteinExistence type="predicted"/>
<comment type="caution">
    <text evidence="3">The sequence shown here is derived from an EMBL/GenBank/DDBJ whole genome shotgun (WGS) entry which is preliminary data.</text>
</comment>